<comment type="caution">
    <text evidence="2">The sequence shown here is derived from an EMBL/GenBank/DDBJ whole genome shotgun (WGS) entry which is preliminary data.</text>
</comment>
<dbReference type="AlphaFoldDB" id="A0A5B0QYM4"/>
<feature type="compositionally biased region" description="Polar residues" evidence="1">
    <location>
        <begin position="105"/>
        <end position="128"/>
    </location>
</feature>
<gene>
    <name evidence="2" type="ORF">PGT21_030210</name>
</gene>
<feature type="compositionally biased region" description="Basic and acidic residues" evidence="1">
    <location>
        <begin position="95"/>
        <end position="104"/>
    </location>
</feature>
<evidence type="ECO:0000256" key="1">
    <source>
        <dbReference type="SAM" id="MobiDB-lite"/>
    </source>
</evidence>
<dbReference type="OrthoDB" id="2496678at2759"/>
<reference evidence="2 3" key="1">
    <citation type="submission" date="2019-05" db="EMBL/GenBank/DDBJ databases">
        <title>Emergence of the Ug99 lineage of the wheat stem rust pathogen through somatic hybridization.</title>
        <authorList>
            <person name="Li F."/>
            <person name="Upadhyaya N.M."/>
            <person name="Sperschneider J."/>
            <person name="Matny O."/>
            <person name="Nguyen-Phuc H."/>
            <person name="Mago R."/>
            <person name="Raley C."/>
            <person name="Miller M.E."/>
            <person name="Silverstein K.A.T."/>
            <person name="Henningsen E."/>
            <person name="Hirsch C.D."/>
            <person name="Visser B."/>
            <person name="Pretorius Z.A."/>
            <person name="Steffenson B.J."/>
            <person name="Schwessinger B."/>
            <person name="Dodds P.N."/>
            <person name="Figueroa M."/>
        </authorList>
    </citation>
    <scope>NUCLEOTIDE SEQUENCE [LARGE SCALE GENOMIC DNA]</scope>
    <source>
        <strain evidence="2">21-0</strain>
    </source>
</reference>
<dbReference type="EMBL" id="VSWC01000002">
    <property type="protein sequence ID" value="KAA1118043.1"/>
    <property type="molecule type" value="Genomic_DNA"/>
</dbReference>
<organism evidence="2 3">
    <name type="scientific">Puccinia graminis f. sp. tritici</name>
    <dbReference type="NCBI Taxonomy" id="56615"/>
    <lineage>
        <taxon>Eukaryota</taxon>
        <taxon>Fungi</taxon>
        <taxon>Dikarya</taxon>
        <taxon>Basidiomycota</taxon>
        <taxon>Pucciniomycotina</taxon>
        <taxon>Pucciniomycetes</taxon>
        <taxon>Pucciniales</taxon>
        <taxon>Pucciniaceae</taxon>
        <taxon>Puccinia</taxon>
    </lineage>
</organism>
<name>A0A5B0QYM4_PUCGR</name>
<sequence>MKPSSTIVTIHDEDSMATTPPVFTSSPQEITSSMSLEKRKEHGPLPGVQEHPSVDMARRMFEHLDSIHRLQSDIASQHQALENVELGVDAHFKSKHTETGHHDSSSNVRHAQNHSGISGLQEPGTSSENVRQQFLNRQTAVNGLMIKLSDLSVALNGIHNLGVEDMGVEDNIGKPSNQTSK</sequence>
<keyword evidence="3" id="KW-1185">Reference proteome</keyword>
<feature type="region of interest" description="Disordered" evidence="1">
    <location>
        <begin position="95"/>
        <end position="128"/>
    </location>
</feature>
<evidence type="ECO:0000313" key="3">
    <source>
        <dbReference type="Proteomes" id="UP000324748"/>
    </source>
</evidence>
<dbReference type="Proteomes" id="UP000324748">
    <property type="component" value="Unassembled WGS sequence"/>
</dbReference>
<proteinExistence type="predicted"/>
<evidence type="ECO:0000313" key="2">
    <source>
        <dbReference type="EMBL" id="KAA1118043.1"/>
    </source>
</evidence>
<accession>A0A5B0QYM4</accession>
<protein>
    <submittedName>
        <fullName evidence="2">Uncharacterized protein</fullName>
    </submittedName>
</protein>